<dbReference type="PANTHER" id="PTHR22878:SF68">
    <property type="entry name" value="DYNEIN HEAVY CHAIN 6, AXONEMAL-LIKE"/>
    <property type="match status" value="1"/>
</dbReference>
<dbReference type="InterPro" id="IPR003593">
    <property type="entry name" value="AAA+_ATPase"/>
</dbReference>
<dbReference type="Pfam" id="PF17857">
    <property type="entry name" value="AAA_lid_1"/>
    <property type="match status" value="1"/>
</dbReference>
<keyword evidence="8 13" id="KW-0175">Coiled coil</keyword>
<dbReference type="GO" id="GO:0051959">
    <property type="term" value="F:dynein light intermediate chain binding"/>
    <property type="evidence" value="ECO:0007669"/>
    <property type="project" value="InterPro"/>
</dbReference>
<dbReference type="FunFam" id="1.20.920.30:FF:000005">
    <property type="entry name" value="Dynein, axonemal, heavy chain 2"/>
    <property type="match status" value="1"/>
</dbReference>
<feature type="coiled-coil region" evidence="13">
    <location>
        <begin position="929"/>
        <end position="981"/>
    </location>
</feature>
<dbReference type="InterPro" id="IPR027417">
    <property type="entry name" value="P-loop_NTPase"/>
</dbReference>
<dbReference type="GO" id="GO:0030286">
    <property type="term" value="C:dynein complex"/>
    <property type="evidence" value="ECO:0007669"/>
    <property type="project" value="UniProtKB-KW"/>
</dbReference>
<dbReference type="GO" id="GO:0007018">
    <property type="term" value="P:microtubule-based movement"/>
    <property type="evidence" value="ECO:0007669"/>
    <property type="project" value="InterPro"/>
</dbReference>
<dbReference type="FunFam" id="3.40.50.300:FF:002141">
    <property type="entry name" value="Dynein heavy chain"/>
    <property type="match status" value="1"/>
</dbReference>
<dbReference type="Gene3D" id="1.20.920.30">
    <property type="match status" value="1"/>
</dbReference>
<comment type="caution">
    <text evidence="15">The sequence shown here is derived from an EMBL/GenBank/DDBJ whole genome shotgun (WGS) entry which is preliminary data.</text>
</comment>
<dbReference type="SMART" id="SM00382">
    <property type="entry name" value="AAA"/>
    <property type="match status" value="1"/>
</dbReference>
<dbReference type="Gene3D" id="1.20.920.20">
    <property type="match status" value="1"/>
</dbReference>
<dbReference type="Pfam" id="PF12777">
    <property type="entry name" value="MT"/>
    <property type="match status" value="1"/>
</dbReference>
<dbReference type="CDD" id="cd00009">
    <property type="entry name" value="AAA"/>
    <property type="match status" value="1"/>
</dbReference>
<dbReference type="InterPro" id="IPR024743">
    <property type="entry name" value="Dynein_HC_stalk"/>
</dbReference>
<dbReference type="Pfam" id="PF12780">
    <property type="entry name" value="AAA_8"/>
    <property type="match status" value="1"/>
</dbReference>
<evidence type="ECO:0000256" key="5">
    <source>
        <dbReference type="ARBA" id="ARBA00022741"/>
    </source>
</evidence>
<dbReference type="EMBL" id="JANEYF010001287">
    <property type="protein sequence ID" value="KAJ8964946.1"/>
    <property type="molecule type" value="Genomic_DNA"/>
</dbReference>
<name>A0AAV8ZJ92_9CUCU</name>
<dbReference type="Proteomes" id="UP001162156">
    <property type="component" value="Unassembled WGS sequence"/>
</dbReference>
<dbReference type="InterPro" id="IPR026983">
    <property type="entry name" value="DHC"/>
</dbReference>
<comment type="subcellular location">
    <subcellularLocation>
        <location evidence="1">Cytoplasm</location>
        <location evidence="1">Cytoskeleton</location>
        <location evidence="1">Cilium axoneme</location>
    </subcellularLocation>
</comment>
<dbReference type="FunFam" id="1.20.920.20:FF:000001">
    <property type="entry name" value="dynein heavy chain 2, axonemal"/>
    <property type="match status" value="1"/>
</dbReference>
<protein>
    <recommendedName>
        <fullName evidence="14">AAA+ ATPase domain-containing protein</fullName>
    </recommendedName>
</protein>
<keyword evidence="9" id="KW-0969">Cilium</keyword>
<dbReference type="Pfam" id="PF17852">
    <property type="entry name" value="Dynein_AAA_lid"/>
    <property type="match status" value="1"/>
</dbReference>
<keyword evidence="11" id="KW-0206">Cytoskeleton</keyword>
<feature type="coiled-coil region" evidence="13">
    <location>
        <begin position="723"/>
        <end position="757"/>
    </location>
</feature>
<dbReference type="GO" id="GO:0045505">
    <property type="term" value="F:dynein intermediate chain binding"/>
    <property type="evidence" value="ECO:0007669"/>
    <property type="project" value="InterPro"/>
</dbReference>
<reference evidence="15" key="1">
    <citation type="journal article" date="2023" name="Insect Mol. Biol.">
        <title>Genome sequencing provides insights into the evolution of gene families encoding plant cell wall-degrading enzymes in longhorned beetles.</title>
        <authorList>
            <person name="Shin N.R."/>
            <person name="Okamura Y."/>
            <person name="Kirsch R."/>
            <person name="Pauchet Y."/>
        </authorList>
    </citation>
    <scope>NUCLEOTIDE SEQUENCE</scope>
    <source>
        <strain evidence="15">RBIC_L_NR</strain>
    </source>
</reference>
<evidence type="ECO:0000256" key="4">
    <source>
        <dbReference type="ARBA" id="ARBA00022701"/>
    </source>
</evidence>
<comment type="similarity">
    <text evidence="2">Belongs to the dynein heavy chain family.</text>
</comment>
<evidence type="ECO:0000256" key="7">
    <source>
        <dbReference type="ARBA" id="ARBA00023017"/>
    </source>
</evidence>
<evidence type="ECO:0000256" key="1">
    <source>
        <dbReference type="ARBA" id="ARBA00004430"/>
    </source>
</evidence>
<evidence type="ECO:0000313" key="16">
    <source>
        <dbReference type="Proteomes" id="UP001162156"/>
    </source>
</evidence>
<dbReference type="SUPFAM" id="SSF52540">
    <property type="entry name" value="P-loop containing nucleoside triphosphate hydrolases"/>
    <property type="match status" value="2"/>
</dbReference>
<keyword evidence="7" id="KW-0243">Dynein</keyword>
<keyword evidence="3" id="KW-0963">Cytoplasm</keyword>
<evidence type="ECO:0000256" key="2">
    <source>
        <dbReference type="ARBA" id="ARBA00008887"/>
    </source>
</evidence>
<accession>A0AAV8ZJ92</accession>
<dbReference type="AlphaFoldDB" id="A0AAV8ZJ92"/>
<dbReference type="InterPro" id="IPR024317">
    <property type="entry name" value="Dynein_heavy_chain_D4_dom"/>
</dbReference>
<gene>
    <name evidence="15" type="ORF">NQ314_004501</name>
</gene>
<evidence type="ECO:0000256" key="10">
    <source>
        <dbReference type="ARBA" id="ARBA00023175"/>
    </source>
</evidence>
<dbReference type="Gene3D" id="3.40.50.300">
    <property type="entry name" value="P-loop containing nucleotide triphosphate hydrolases"/>
    <property type="match status" value="1"/>
</dbReference>
<evidence type="ECO:0000313" key="15">
    <source>
        <dbReference type="EMBL" id="KAJ8964946.1"/>
    </source>
</evidence>
<dbReference type="InterPro" id="IPR041466">
    <property type="entry name" value="Dynein_AAA5_ext"/>
</dbReference>
<dbReference type="PANTHER" id="PTHR22878">
    <property type="entry name" value="DYNEIN HEAVY CHAIN 6, AXONEMAL-LIKE-RELATED"/>
    <property type="match status" value="1"/>
</dbReference>
<evidence type="ECO:0000256" key="3">
    <source>
        <dbReference type="ARBA" id="ARBA00022490"/>
    </source>
</evidence>
<keyword evidence="10" id="KW-0505">Motor protein</keyword>
<evidence type="ECO:0000256" key="12">
    <source>
        <dbReference type="ARBA" id="ARBA00023273"/>
    </source>
</evidence>
<evidence type="ECO:0000256" key="6">
    <source>
        <dbReference type="ARBA" id="ARBA00022840"/>
    </source>
</evidence>
<keyword evidence="4" id="KW-0493">Microtubule</keyword>
<proteinExistence type="inferred from homology"/>
<evidence type="ECO:0000256" key="9">
    <source>
        <dbReference type="ARBA" id="ARBA00023069"/>
    </source>
</evidence>
<dbReference type="GO" id="GO:0005930">
    <property type="term" value="C:axoneme"/>
    <property type="evidence" value="ECO:0007669"/>
    <property type="project" value="UniProtKB-SubCell"/>
</dbReference>
<keyword evidence="5" id="KW-0547">Nucleotide-binding</keyword>
<keyword evidence="16" id="KW-1185">Reference proteome</keyword>
<dbReference type="Pfam" id="PF12775">
    <property type="entry name" value="AAA_7"/>
    <property type="match status" value="1"/>
</dbReference>
<keyword evidence="6" id="KW-0067">ATP-binding</keyword>
<evidence type="ECO:0000256" key="13">
    <source>
        <dbReference type="SAM" id="Coils"/>
    </source>
</evidence>
<organism evidence="15 16">
    <name type="scientific">Rhamnusium bicolor</name>
    <dbReference type="NCBI Taxonomy" id="1586634"/>
    <lineage>
        <taxon>Eukaryota</taxon>
        <taxon>Metazoa</taxon>
        <taxon>Ecdysozoa</taxon>
        <taxon>Arthropoda</taxon>
        <taxon>Hexapoda</taxon>
        <taxon>Insecta</taxon>
        <taxon>Pterygota</taxon>
        <taxon>Neoptera</taxon>
        <taxon>Endopterygota</taxon>
        <taxon>Coleoptera</taxon>
        <taxon>Polyphaga</taxon>
        <taxon>Cucujiformia</taxon>
        <taxon>Chrysomeloidea</taxon>
        <taxon>Cerambycidae</taxon>
        <taxon>Lepturinae</taxon>
        <taxon>Rhagiini</taxon>
        <taxon>Rhamnusium</taxon>
    </lineage>
</organism>
<sequence length="996" mass="114600">MLFFFSLIWSVCCTTDEDGRRKLDAYIREKEGVFPIKDTIYEYYVDFQNFCFSSWDGLLPYGWRYETGCPFFKITVPTVDTVRYEFIVSALLSYGYPVVLTGPVGTGKTSTAQSVLSKLDFDRNTVLNINMSAQTTSQNIQDAIESRLEKRTKGHYAPSGGKQMITFLDDLNMPAKETYGSQPPLELLRQWMDYGFWYDRLKQTRKYVENMHVLAAMGPPGGGRNVITERLLSRFNVINMTFPDESTIARIFGTMLAQHLADFDESVKLVGREITDTTIDLYNNVIVKMLPTPTKIHYLFNLRDISKIFQGLLRSHKDYQNDKPSILKLWIHESFRVFFDRLIDESDREWFMNQMNDQLGRHFELTLHSLCAKKEIPIYADFISPWGVYEEHQDVTILRRYLDIQMEEYNVSPGVIRMDLVLFKDAIEHICRIVRVISQPRGNMLLVGIGGSGRQSLSRVAAYICEYNTFQITVARNYRVPEFKEDLKILYGLSGVEAKATSFLFNDTQITDESFLEIINNMLSSGEVANLYKPDEFEDVKGKLDTAANKANILHTNEAMYEFLISRVRANMHIVLCMSPIGDAFRNRLRQYPALVNCTTIDWFCEWPKEALLEVGNKYIADVNFVQTITGEEVYLELLDTVDKMTVVSTQDRLREGVSLIFATVHNSVAKCSRKMLMEMKRHNYVTPTNYLELVAGYKKMLASKRDEIASQANKLRNGLWKIDDCKEKVTTMSIELEEAQVKVAEFQQQCDEYLVIIVAQRKEADEQQKDVTKTSIKIGEEEVQCKRMADVAQADLDEAMPALEEAIRALDSLSKKDISEMKSYGTPPQKVKMVMEAVNILKGIDPSWESAKRLLGEINFLKDLKEFDRNHVSDKTMKKIAAYTMSEEFVPDKVGMVSLAAKSLCQWVIAIEKYAKVWRYVGPKQAKLDEALASLKEKQLMLAEAQAKLAELNMMLQKLQKEYEEKLAQKEELNRKVSKNKLLFFTSSPLKFIRF</sequence>
<evidence type="ECO:0000256" key="8">
    <source>
        <dbReference type="ARBA" id="ARBA00023054"/>
    </source>
</evidence>
<keyword evidence="12" id="KW-0966">Cell projection</keyword>
<feature type="domain" description="AAA+ ATPase" evidence="14">
    <location>
        <begin position="94"/>
        <end position="241"/>
    </location>
</feature>
<dbReference type="GO" id="GO:0005524">
    <property type="term" value="F:ATP binding"/>
    <property type="evidence" value="ECO:0007669"/>
    <property type="project" value="UniProtKB-KW"/>
</dbReference>
<dbReference type="GO" id="GO:0005874">
    <property type="term" value="C:microtubule"/>
    <property type="evidence" value="ECO:0007669"/>
    <property type="project" value="UniProtKB-KW"/>
</dbReference>
<evidence type="ECO:0000256" key="11">
    <source>
        <dbReference type="ARBA" id="ARBA00023212"/>
    </source>
</evidence>
<dbReference type="InterPro" id="IPR041589">
    <property type="entry name" value="DNAH3_AAA_lid_1"/>
</dbReference>
<evidence type="ECO:0000259" key="14">
    <source>
        <dbReference type="SMART" id="SM00382"/>
    </source>
</evidence>
<dbReference type="Gene3D" id="1.10.472.130">
    <property type="match status" value="1"/>
</dbReference>